<feature type="region of interest" description="Disordered" evidence="1">
    <location>
        <begin position="1"/>
        <end position="21"/>
    </location>
</feature>
<name>A0AAD5UY11_9APHY</name>
<keyword evidence="3" id="KW-1185">Reference proteome</keyword>
<evidence type="ECO:0000256" key="1">
    <source>
        <dbReference type="SAM" id="MobiDB-lite"/>
    </source>
</evidence>
<dbReference type="Proteomes" id="UP001212997">
    <property type="component" value="Unassembled WGS sequence"/>
</dbReference>
<reference evidence="2" key="1">
    <citation type="submission" date="2022-07" db="EMBL/GenBank/DDBJ databases">
        <title>Genome Sequence of Physisporinus lineatus.</title>
        <authorList>
            <person name="Buettner E."/>
        </authorList>
    </citation>
    <scope>NUCLEOTIDE SEQUENCE</scope>
    <source>
        <strain evidence="2">VT162</strain>
    </source>
</reference>
<sequence length="524" mass="59504">MSSPCRRPNGGVTLSRSPGRPSPIDRLPYDMLAAIFHEYMLMEWHSPEAKRLPNSGLFKWLRVSHVNKSWREVALHLRSLWSHIALPCRNPDLLDMLLSRSKNSPLHIRLLALWTHSRARDLSFDLIQRNSQRLATLEVQLNSDFRDPPLWHKFITEGLENTPLLTRCSLEILNDLAPNRTAKLELKSAPECRHIRHLVMGSLPFSIVKEFCRPTLMTLSITYGEENVSISALLSVLSTMSSLKELSVRPPDPFTTNPIMELSHTECKDVVLPRLTSLRLSSDLPGSSILLYHLVIPSTTNYEIEIGEEDPTHFLEVLGRKLQGTKTIGDKRPPLKCGQLTAPTDNTFTIVWRAWATDVTFEGEFLPKDTPVLCIRLSDNYHDFRPDVVSFFSNLALSEVETLHIIHAKRRFTSDSWHSFFTLTPNLQDLSVTGSSTSLRRIFQAMSPKAKPEESGTILIPQLHTLAVGYGARKTTDDAMIVEELRSTLEARMPFRSTTHKFVISGLSDVLKMGRFEALRKWVD</sequence>
<dbReference type="AlphaFoldDB" id="A0AAD5UY11"/>
<evidence type="ECO:0000313" key="2">
    <source>
        <dbReference type="EMBL" id="KAJ3479135.1"/>
    </source>
</evidence>
<comment type="caution">
    <text evidence="2">The sequence shown here is derived from an EMBL/GenBank/DDBJ whole genome shotgun (WGS) entry which is preliminary data.</text>
</comment>
<gene>
    <name evidence="2" type="ORF">NLI96_g9275</name>
</gene>
<dbReference type="Gene3D" id="1.20.1280.50">
    <property type="match status" value="1"/>
</dbReference>
<evidence type="ECO:0008006" key="4">
    <source>
        <dbReference type="Google" id="ProtNLM"/>
    </source>
</evidence>
<protein>
    <recommendedName>
        <fullName evidence="4">F-box domain-containing protein</fullName>
    </recommendedName>
</protein>
<dbReference type="EMBL" id="JANAWD010000460">
    <property type="protein sequence ID" value="KAJ3479135.1"/>
    <property type="molecule type" value="Genomic_DNA"/>
</dbReference>
<accession>A0AAD5UY11</accession>
<evidence type="ECO:0000313" key="3">
    <source>
        <dbReference type="Proteomes" id="UP001212997"/>
    </source>
</evidence>
<proteinExistence type="predicted"/>
<organism evidence="2 3">
    <name type="scientific">Meripilus lineatus</name>
    <dbReference type="NCBI Taxonomy" id="2056292"/>
    <lineage>
        <taxon>Eukaryota</taxon>
        <taxon>Fungi</taxon>
        <taxon>Dikarya</taxon>
        <taxon>Basidiomycota</taxon>
        <taxon>Agaricomycotina</taxon>
        <taxon>Agaricomycetes</taxon>
        <taxon>Polyporales</taxon>
        <taxon>Meripilaceae</taxon>
        <taxon>Meripilus</taxon>
    </lineage>
</organism>